<gene>
    <name evidence="10 16" type="primary">metE</name>
    <name evidence="16" type="ORF">KJ970_05940</name>
</gene>
<feature type="binding site" evidence="10">
    <location>
        <position position="623"/>
    </location>
    <ligand>
        <name>5-methyltetrahydropteroyltri-L-glutamate</name>
        <dbReference type="ChEBI" id="CHEBI:58207"/>
    </ligand>
</feature>
<keyword evidence="8 10" id="KW-0862">Zinc</keyword>
<feature type="active site" description="Proton donor" evidence="10 13">
    <location>
        <position position="712"/>
    </location>
</feature>
<evidence type="ECO:0000256" key="9">
    <source>
        <dbReference type="ARBA" id="ARBA00023167"/>
    </source>
</evidence>
<feature type="binding site" evidence="10">
    <location>
        <begin position="16"/>
        <end position="19"/>
    </location>
    <ligand>
        <name>5-methyltetrahydropteroyltri-L-glutamate</name>
        <dbReference type="ChEBI" id="CHEBI:58207"/>
    </ligand>
</feature>
<comment type="caution">
    <text evidence="10">Lacks conserved residue(s) required for the propagation of feature annotation.</text>
</comment>
<evidence type="ECO:0000256" key="10">
    <source>
        <dbReference type="HAMAP-Rule" id="MF_00172"/>
    </source>
</evidence>
<feature type="binding site" evidence="11">
    <location>
        <position position="19"/>
    </location>
    <ligand>
        <name>5-methyltetrahydropteroyltri-L-glutamate</name>
        <dbReference type="ChEBI" id="CHEBI:58207"/>
    </ligand>
</feature>
<feature type="binding site" evidence="12">
    <location>
        <position position="744"/>
    </location>
    <ligand>
        <name>Zn(2+)</name>
        <dbReference type="ChEBI" id="CHEBI:29105"/>
        <label>1</label>
        <note>catalytic</note>
    </ligand>
</feature>
<evidence type="ECO:0000259" key="15">
    <source>
        <dbReference type="Pfam" id="PF08267"/>
    </source>
</evidence>
<dbReference type="Pfam" id="PF08267">
    <property type="entry name" value="Meth_synt_1"/>
    <property type="match status" value="1"/>
</dbReference>
<dbReference type="EC" id="2.1.1.14" evidence="10"/>
<comment type="cofactor">
    <cofactor evidence="10">
        <name>Zn(2+)</name>
        <dbReference type="ChEBI" id="CHEBI:29105"/>
    </cofactor>
    <text evidence="10">Binds 1 zinc ion per subunit.</text>
</comment>
<dbReference type="InterPro" id="IPR013215">
    <property type="entry name" value="Cbl-indep_Met_Synth_N"/>
</dbReference>
<dbReference type="PIRSF" id="PIRSF000382">
    <property type="entry name" value="MeTrfase_B12_ind"/>
    <property type="match status" value="1"/>
</dbReference>
<evidence type="ECO:0000256" key="4">
    <source>
        <dbReference type="ARBA" id="ARBA00022603"/>
    </source>
</evidence>
<feature type="binding site" evidence="10">
    <location>
        <position position="683"/>
    </location>
    <ligand>
        <name>Zn(2+)</name>
        <dbReference type="ChEBI" id="CHEBI:29105"/>
        <note>catalytic</note>
    </ligand>
</feature>
<feature type="binding site" evidence="12">
    <location>
        <position position="683"/>
    </location>
    <ligand>
        <name>Zn(2+)</name>
        <dbReference type="ChEBI" id="CHEBI:29105"/>
        <label>1</label>
        <note>catalytic</note>
    </ligand>
</feature>
<feature type="domain" description="Cobalamin-independent methionine synthase MetE C-terminal/archaeal" evidence="14">
    <location>
        <begin position="444"/>
        <end position="766"/>
    </location>
</feature>
<dbReference type="InterPro" id="IPR002629">
    <property type="entry name" value="Met_Synth_C/arc"/>
</dbReference>
<protein>
    <recommendedName>
        <fullName evidence="10">5-methyltetrahydropteroyltriglutamate--homocysteine methyltransferase</fullName>
        <ecNumber evidence="10">2.1.1.14</ecNumber>
    </recommendedName>
    <alternativeName>
        <fullName evidence="10">Cobalamin-independent methionine synthase</fullName>
    </alternativeName>
    <alternativeName>
        <fullName evidence="10">Methionine synthase, vitamin-B12 independent isozyme</fullName>
    </alternativeName>
</protein>
<keyword evidence="6 10" id="KW-0808">Transferase</keyword>
<dbReference type="PANTHER" id="PTHR30519">
    <property type="entry name" value="5-METHYLTETRAHYDROPTEROYLTRIGLUTAMATE--HOMOCYSTEINE METHYLTRANSFERASE"/>
    <property type="match status" value="1"/>
</dbReference>
<feature type="binding site" evidence="12">
    <location>
        <position position="661"/>
    </location>
    <ligand>
        <name>Zn(2+)</name>
        <dbReference type="ChEBI" id="CHEBI:29105"/>
        <label>1</label>
        <note>catalytic</note>
    </ligand>
</feature>
<sequence>MVWTTTHGYPGIGLKRELKKAIESFWAGESNEDDLSETARALQQQHWREQAEAGVDLIPSGDFTLYDRMLDMSLWLGAIPRRFHKENSLTGPSLLFAMARGTAQSVACPMRKWFDSNYHYIMPELDDFCPGAGEPAGSRSGAKAGAFDPDPTDLVLAFREAQAGGWDTKPTLIGPLTFLALSNADPSAIPDLLRALGPVYGLIIAALAREGADWIQLDEPALILDHTSGYWAAMEEAYAAIAAKKGASNLIVATSYGDVAEAWPALIDLPVDAIALDLVHGPHNRDRLLHSVFPSDKTLIAGVVDGRNIWRMDLAAVLSLLEVLTQKISPERLALAPSCHLFHLPYTIERETSLDPGLADRLAFARERLEELHILQVGINGGRDAIAGALEENRRRFSDHAARPGQTNSAVRERMQKLKESDYARLPYAERSPQQDAALRLPVLPTTTIGSLPQTPDLRKARARYRSGKMNGAIYRGLLQEKIRKAIGLQEELGLDVLVHGEYERADMAEFFAERLEGMTVTQHAWVQSFGTRYVRPPIIYGDIQRRGPMSVQETVYAQSLTTRPVKGMLTGPVTLLNWSFARPDLSHEQIATQLALALRDETMELEAAGIKMIQIDEPAFREGFPLKRGEWPLYLKWAVRAFRLASSGVSPQTQIHTHMCYSDFSSVIASIEAMDADVITIENSRAPLELLRVFGATGYPRGIGPGVYDVHSERVPTVGEMRVLIHRALKVLPRKNLWINPDCGLKTRRMKEVLPALTNMVAAAAQVRDELD</sequence>
<keyword evidence="5 10" id="KW-0028">Amino-acid biosynthesis</keyword>
<evidence type="ECO:0000256" key="1">
    <source>
        <dbReference type="ARBA" id="ARBA00002777"/>
    </source>
</evidence>
<feature type="binding site" evidence="10">
    <location>
        <position position="112"/>
    </location>
    <ligand>
        <name>5-methyltetrahydropteroyltri-L-glutamate</name>
        <dbReference type="ChEBI" id="CHEBI:58207"/>
    </ligand>
</feature>
<comment type="pathway">
    <text evidence="2 10">Amino-acid biosynthesis; L-methionine biosynthesis via de novo pathway; L-methionine from L-homocysteine (MetE route): step 1/1.</text>
</comment>
<evidence type="ECO:0000256" key="6">
    <source>
        <dbReference type="ARBA" id="ARBA00022679"/>
    </source>
</evidence>
<feature type="binding site" evidence="10">
    <location>
        <position position="661"/>
    </location>
    <ligand>
        <name>Zn(2+)</name>
        <dbReference type="ChEBI" id="CHEBI:29105"/>
        <note>catalytic</note>
    </ligand>
</feature>
<dbReference type="Gene3D" id="3.20.20.210">
    <property type="match status" value="2"/>
</dbReference>
<dbReference type="CDD" id="cd03311">
    <property type="entry name" value="CIMS_C_terminal_like"/>
    <property type="match status" value="1"/>
</dbReference>
<dbReference type="NCBIfam" id="NF003556">
    <property type="entry name" value="PRK05222.1"/>
    <property type="match status" value="1"/>
</dbReference>
<feature type="binding site" evidence="10">
    <location>
        <position position="744"/>
    </location>
    <ligand>
        <name>Zn(2+)</name>
        <dbReference type="ChEBI" id="CHEBI:29105"/>
        <note>catalytic</note>
    </ligand>
</feature>
<proteinExistence type="inferred from homology"/>
<evidence type="ECO:0000256" key="8">
    <source>
        <dbReference type="ARBA" id="ARBA00022833"/>
    </source>
</evidence>
<evidence type="ECO:0000256" key="7">
    <source>
        <dbReference type="ARBA" id="ARBA00022723"/>
    </source>
</evidence>
<dbReference type="SUPFAM" id="SSF51726">
    <property type="entry name" value="UROD/MetE-like"/>
    <property type="match status" value="2"/>
</dbReference>
<dbReference type="NCBIfam" id="TIGR01371">
    <property type="entry name" value="met_syn_B12ind"/>
    <property type="match status" value="1"/>
</dbReference>
<dbReference type="GO" id="GO:0032259">
    <property type="term" value="P:methylation"/>
    <property type="evidence" value="ECO:0007669"/>
    <property type="project" value="UniProtKB-KW"/>
</dbReference>
<evidence type="ECO:0000256" key="5">
    <source>
        <dbReference type="ARBA" id="ARBA00022605"/>
    </source>
</evidence>
<dbReference type="CDD" id="cd03312">
    <property type="entry name" value="CIMS_N_terminal_like"/>
    <property type="match status" value="1"/>
</dbReference>
<feature type="binding site" evidence="10 11">
    <location>
        <begin position="449"/>
        <end position="451"/>
    </location>
    <ligand>
        <name>L-homocysteine</name>
        <dbReference type="ChEBI" id="CHEBI:58199"/>
    </ligand>
</feature>
<feature type="binding site" evidence="10 11">
    <location>
        <begin position="449"/>
        <end position="451"/>
    </location>
    <ligand>
        <name>L-methionine</name>
        <dbReference type="ChEBI" id="CHEBI:57844"/>
    </ligand>
</feature>
<evidence type="ECO:0000256" key="12">
    <source>
        <dbReference type="PIRSR" id="PIRSR000382-2"/>
    </source>
</evidence>
<name>A0A948RUX9_UNCEI</name>
<keyword evidence="4 10" id="KW-0489">Methyltransferase</keyword>
<accession>A0A948RUX9</accession>
<evidence type="ECO:0000313" key="17">
    <source>
        <dbReference type="Proteomes" id="UP000777784"/>
    </source>
</evidence>
<keyword evidence="9 10" id="KW-0486">Methionine biosynthesis</keyword>
<reference evidence="16" key="1">
    <citation type="submission" date="2021-05" db="EMBL/GenBank/DDBJ databases">
        <title>Energy efficiency and biological interactions define the core microbiome of deep oligotrophic groundwater.</title>
        <authorList>
            <person name="Mehrshad M."/>
            <person name="Lopez-Fernandez M."/>
            <person name="Bell E."/>
            <person name="Bernier-Latmani R."/>
            <person name="Bertilsson S."/>
            <person name="Dopson M."/>
        </authorList>
    </citation>
    <scope>NUCLEOTIDE SEQUENCE</scope>
    <source>
        <strain evidence="16">Modern_marine.mb.64</strain>
    </source>
</reference>
<evidence type="ECO:0000259" key="14">
    <source>
        <dbReference type="Pfam" id="PF01717"/>
    </source>
</evidence>
<dbReference type="HAMAP" id="MF_00172">
    <property type="entry name" value="Meth_synth"/>
    <property type="match status" value="1"/>
</dbReference>
<keyword evidence="10" id="KW-0677">Repeat</keyword>
<dbReference type="EMBL" id="JAHJDP010000031">
    <property type="protein sequence ID" value="MBU2690451.1"/>
    <property type="molecule type" value="Genomic_DNA"/>
</dbReference>
<feature type="binding site" evidence="10">
    <location>
        <position position="502"/>
    </location>
    <ligand>
        <name>L-homocysteine</name>
        <dbReference type="ChEBI" id="CHEBI:58199"/>
    </ligand>
</feature>
<evidence type="ECO:0000256" key="13">
    <source>
        <dbReference type="PIRSR" id="PIRSR000382-3"/>
    </source>
</evidence>
<evidence type="ECO:0000256" key="3">
    <source>
        <dbReference type="ARBA" id="ARBA00009553"/>
    </source>
</evidence>
<evidence type="ECO:0000313" key="16">
    <source>
        <dbReference type="EMBL" id="MBU2690451.1"/>
    </source>
</evidence>
<comment type="catalytic activity">
    <reaction evidence="10">
        <text>5-methyltetrahydropteroyltri-L-glutamate + L-homocysteine = tetrahydropteroyltri-L-glutamate + L-methionine</text>
        <dbReference type="Rhea" id="RHEA:21196"/>
        <dbReference type="ChEBI" id="CHEBI:57844"/>
        <dbReference type="ChEBI" id="CHEBI:58140"/>
        <dbReference type="ChEBI" id="CHEBI:58199"/>
        <dbReference type="ChEBI" id="CHEBI:58207"/>
        <dbReference type="EC" id="2.1.1.14"/>
    </reaction>
</comment>
<comment type="function">
    <text evidence="1 10">Catalyzes the transfer of a methyl group from 5-methyltetrahydrofolate to homocysteine resulting in methionine formation.</text>
</comment>
<dbReference type="GO" id="GO:0003871">
    <property type="term" value="F:5-methyltetrahydropteroyltriglutamate-homocysteine S-methyltransferase activity"/>
    <property type="evidence" value="ECO:0007669"/>
    <property type="project" value="UniProtKB-UniRule"/>
</dbReference>
<feature type="binding site" evidence="10 11">
    <location>
        <position position="579"/>
    </location>
    <ligand>
        <name>5-methyltetrahydropteroyltri-L-glutamate</name>
        <dbReference type="ChEBI" id="CHEBI:58207"/>
    </ligand>
</feature>
<feature type="binding site" evidence="11">
    <location>
        <position position="117"/>
    </location>
    <ligand>
        <name>5-methyltetrahydropteroyltri-L-glutamate</name>
        <dbReference type="ChEBI" id="CHEBI:58207"/>
    </ligand>
</feature>
<feature type="binding site" evidence="10">
    <location>
        <position position="659"/>
    </location>
    <ligand>
        <name>Zn(2+)</name>
        <dbReference type="ChEBI" id="CHEBI:29105"/>
        <note>catalytic</note>
    </ligand>
</feature>
<feature type="domain" description="Cobalamin-independent methionine synthase MetE N-terminal" evidence="15">
    <location>
        <begin position="4"/>
        <end position="327"/>
    </location>
</feature>
<comment type="similarity">
    <text evidence="3 10">Belongs to the vitamin-B12 independent methionine synthase family.</text>
</comment>
<dbReference type="Pfam" id="PF01717">
    <property type="entry name" value="Meth_synt_2"/>
    <property type="match status" value="1"/>
</dbReference>
<dbReference type="GO" id="GO:0008270">
    <property type="term" value="F:zinc ion binding"/>
    <property type="evidence" value="ECO:0007669"/>
    <property type="project" value="InterPro"/>
</dbReference>
<dbReference type="AlphaFoldDB" id="A0A948RUX9"/>
<dbReference type="InterPro" id="IPR038071">
    <property type="entry name" value="UROD/MetE-like_sf"/>
</dbReference>
<evidence type="ECO:0000256" key="11">
    <source>
        <dbReference type="PIRSR" id="PIRSR000382-1"/>
    </source>
</evidence>
<feature type="binding site" evidence="10 11">
    <location>
        <position position="617"/>
    </location>
    <ligand>
        <name>L-homocysteine</name>
        <dbReference type="ChEBI" id="CHEBI:58199"/>
    </ligand>
</feature>
<dbReference type="InterPro" id="IPR006276">
    <property type="entry name" value="Cobalamin-indep_Met_synthase"/>
</dbReference>
<comment type="caution">
    <text evidence="16">The sequence shown here is derived from an EMBL/GenBank/DDBJ whole genome shotgun (WGS) entry which is preliminary data.</text>
</comment>
<feature type="binding site" evidence="10 11">
    <location>
        <position position="617"/>
    </location>
    <ligand>
        <name>L-methionine</name>
        <dbReference type="ChEBI" id="CHEBI:57844"/>
    </ligand>
</feature>
<evidence type="ECO:0000256" key="2">
    <source>
        <dbReference type="ARBA" id="ARBA00004681"/>
    </source>
</evidence>
<organism evidence="16 17">
    <name type="scientific">Eiseniibacteriota bacterium</name>
    <dbReference type="NCBI Taxonomy" id="2212470"/>
    <lineage>
        <taxon>Bacteria</taxon>
        <taxon>Candidatus Eiseniibacteriota</taxon>
    </lineage>
</organism>
<dbReference type="Proteomes" id="UP000777784">
    <property type="component" value="Unassembled WGS sequence"/>
</dbReference>
<keyword evidence="7 10" id="KW-0479">Metal-binding</keyword>
<feature type="binding site" evidence="10 11">
    <location>
        <position position="502"/>
    </location>
    <ligand>
        <name>L-methionine</name>
        <dbReference type="ChEBI" id="CHEBI:57844"/>
    </ligand>
</feature>
<feature type="binding site" evidence="12">
    <location>
        <position position="659"/>
    </location>
    <ligand>
        <name>Zn(2+)</name>
        <dbReference type="ChEBI" id="CHEBI:29105"/>
        <label>1</label>
        <note>catalytic</note>
    </ligand>
</feature>
<dbReference type="GO" id="GO:0009086">
    <property type="term" value="P:methionine biosynthetic process"/>
    <property type="evidence" value="ECO:0007669"/>
    <property type="project" value="UniProtKB-UniRule"/>
</dbReference>
<comment type="cofactor">
    <cofactor evidence="12">
        <name>Zn(2+)</name>
        <dbReference type="ChEBI" id="CHEBI:29105"/>
    </cofactor>
    <text evidence="12">Binds 2 Zn(2+) ions per subunit.</text>
</comment>